<proteinExistence type="predicted"/>
<dbReference type="Gramene" id="OGLUM03G08940.1">
    <property type="protein sequence ID" value="OGLUM03G08940.1"/>
    <property type="gene ID" value="OGLUM03G08940"/>
</dbReference>
<protein>
    <recommendedName>
        <fullName evidence="2">R13L1/DRL21-like LRR repeat region domain-containing protein</fullName>
    </recommendedName>
</protein>
<evidence type="ECO:0000313" key="4">
    <source>
        <dbReference type="Proteomes" id="UP000026961"/>
    </source>
</evidence>
<feature type="domain" description="R13L1/DRL21-like LRR repeat region" evidence="2">
    <location>
        <begin position="219"/>
        <end position="275"/>
    </location>
</feature>
<evidence type="ECO:0000259" key="2">
    <source>
        <dbReference type="Pfam" id="PF25019"/>
    </source>
</evidence>
<dbReference type="InterPro" id="IPR056789">
    <property type="entry name" value="LRR_R13L1-DRL21"/>
</dbReference>
<name>A0A0D9Z444_9ORYZ</name>
<feature type="compositionally biased region" description="Low complexity" evidence="1">
    <location>
        <begin position="148"/>
        <end position="159"/>
    </location>
</feature>
<evidence type="ECO:0000313" key="3">
    <source>
        <dbReference type="EnsemblPlants" id="OGLUM03G08940.1"/>
    </source>
</evidence>
<feature type="region of interest" description="Disordered" evidence="1">
    <location>
        <begin position="310"/>
        <end position="353"/>
    </location>
</feature>
<feature type="region of interest" description="Disordered" evidence="1">
    <location>
        <begin position="133"/>
        <end position="159"/>
    </location>
</feature>
<sequence length="353" mass="37495">MAPYVRVSRSAPLFSPFLLSLTTLRKLVSGWGGRRRERRASRPATGDAAAVMAALPPPAPGHGVGVLTPGLSDWNPLKNESPMTVLDPPCHSVLQISRLCGAAGELPRLASLCLREVLLVQGDRRRLLGAKPDAAAAGVRRDGGGATGAQPRPGHAARPLAGRRAGRLGLADDVLDVLALASRQCRRCSPAPEAEQALKASVLSLIQEIEPRHRRRTSEWSEDDGTNSREDCSIILGNLEPNSNMKNLKISGYAGAKIPYWIAKAYVKNLISLDLGIGKLYKLEETSISCRIPTAQASSIGQPSASFRIPTAQASSRDGGLDARQQPHIRATAAGGGGLDATAARRRQQARTT</sequence>
<feature type="compositionally biased region" description="Basic residues" evidence="1">
    <location>
        <begin position="344"/>
        <end position="353"/>
    </location>
</feature>
<dbReference type="Proteomes" id="UP000026961">
    <property type="component" value="Chromosome 3"/>
</dbReference>
<dbReference type="EnsemblPlants" id="OGLUM03G08940.1">
    <property type="protein sequence ID" value="OGLUM03G08940.1"/>
    <property type="gene ID" value="OGLUM03G08940"/>
</dbReference>
<organism evidence="3">
    <name type="scientific">Oryza glumipatula</name>
    <dbReference type="NCBI Taxonomy" id="40148"/>
    <lineage>
        <taxon>Eukaryota</taxon>
        <taxon>Viridiplantae</taxon>
        <taxon>Streptophyta</taxon>
        <taxon>Embryophyta</taxon>
        <taxon>Tracheophyta</taxon>
        <taxon>Spermatophyta</taxon>
        <taxon>Magnoliopsida</taxon>
        <taxon>Liliopsida</taxon>
        <taxon>Poales</taxon>
        <taxon>Poaceae</taxon>
        <taxon>BOP clade</taxon>
        <taxon>Oryzoideae</taxon>
        <taxon>Oryzeae</taxon>
        <taxon>Oryzinae</taxon>
        <taxon>Oryza</taxon>
    </lineage>
</organism>
<accession>A0A0D9Z444</accession>
<reference evidence="3" key="2">
    <citation type="submission" date="2018-05" db="EMBL/GenBank/DDBJ databases">
        <title>OgluRS3 (Oryza glumaepatula Reference Sequence Version 3).</title>
        <authorList>
            <person name="Zhang J."/>
            <person name="Kudrna D."/>
            <person name="Lee S."/>
            <person name="Talag J."/>
            <person name="Welchert J."/>
            <person name="Wing R.A."/>
        </authorList>
    </citation>
    <scope>NUCLEOTIDE SEQUENCE [LARGE SCALE GENOMIC DNA]</scope>
</reference>
<dbReference type="HOGENOM" id="CLU_786143_0_0_1"/>
<evidence type="ECO:0000256" key="1">
    <source>
        <dbReference type="SAM" id="MobiDB-lite"/>
    </source>
</evidence>
<keyword evidence="4" id="KW-1185">Reference proteome</keyword>
<dbReference type="Pfam" id="PF25019">
    <property type="entry name" value="LRR_R13L1-DRL21"/>
    <property type="match status" value="1"/>
</dbReference>
<reference evidence="3" key="1">
    <citation type="submission" date="2015-04" db="UniProtKB">
        <authorList>
            <consortium name="EnsemblPlants"/>
        </authorList>
    </citation>
    <scope>IDENTIFICATION</scope>
</reference>
<dbReference type="AlphaFoldDB" id="A0A0D9Z444"/>